<dbReference type="PROSITE" id="PS51257">
    <property type="entry name" value="PROKAR_LIPOPROTEIN"/>
    <property type="match status" value="1"/>
</dbReference>
<proteinExistence type="predicted"/>
<gene>
    <name evidence="1" type="ORF">GRI69_05930</name>
</gene>
<keyword evidence="2" id="KW-1185">Reference proteome</keyword>
<name>A0A844XR07_9SPHN</name>
<protein>
    <submittedName>
        <fullName evidence="1">Entericidin A/B family lipoprotein</fullName>
    </submittedName>
</protein>
<keyword evidence="1" id="KW-0449">Lipoprotein</keyword>
<reference evidence="1 2" key="1">
    <citation type="submission" date="2019-12" db="EMBL/GenBank/DDBJ databases">
        <title>Genomic-based taxomic classification of the family Erythrobacteraceae.</title>
        <authorList>
            <person name="Xu L."/>
        </authorList>
    </citation>
    <scope>NUCLEOTIDE SEQUENCE [LARGE SCALE GENOMIC DNA]</scope>
    <source>
        <strain evidence="1 2">DSM 17792</strain>
    </source>
</reference>
<evidence type="ECO:0000313" key="1">
    <source>
        <dbReference type="EMBL" id="MXO47789.1"/>
    </source>
</evidence>
<dbReference type="AlphaFoldDB" id="A0A844XR07"/>
<accession>A0A844XR07</accession>
<evidence type="ECO:0000313" key="2">
    <source>
        <dbReference type="Proteomes" id="UP000448199"/>
    </source>
</evidence>
<comment type="caution">
    <text evidence="1">The sequence shown here is derived from an EMBL/GenBank/DDBJ whole genome shotgun (WGS) entry which is preliminary data.</text>
</comment>
<dbReference type="Proteomes" id="UP000448199">
    <property type="component" value="Unassembled WGS sequence"/>
</dbReference>
<organism evidence="1 2">
    <name type="scientific">Qipengyuania vulgaris</name>
    <dbReference type="NCBI Taxonomy" id="291985"/>
    <lineage>
        <taxon>Bacteria</taxon>
        <taxon>Pseudomonadati</taxon>
        <taxon>Pseudomonadota</taxon>
        <taxon>Alphaproteobacteria</taxon>
        <taxon>Sphingomonadales</taxon>
        <taxon>Erythrobacteraceae</taxon>
        <taxon>Qipengyuania</taxon>
    </lineage>
</organism>
<dbReference type="RefSeq" id="WP_160727337.1">
    <property type="nucleotide sequence ID" value="NZ_WTYC01000002.1"/>
</dbReference>
<sequence length="49" mass="4996">MKKKTEFFRKSAILISAAALSLGAAGCNAVKGLGQDIESVGQAGEEAID</sequence>
<dbReference type="EMBL" id="WTYC01000002">
    <property type="protein sequence ID" value="MXO47789.1"/>
    <property type="molecule type" value="Genomic_DNA"/>
</dbReference>